<dbReference type="InterPro" id="IPR023090">
    <property type="entry name" value="UPF0702_alpha/beta_dom_sf"/>
</dbReference>
<accession>A0ABS5L006</accession>
<feature type="transmembrane region" description="Helical" evidence="7">
    <location>
        <begin position="67"/>
        <end position="91"/>
    </location>
</feature>
<keyword evidence="10" id="KW-1185">Reference proteome</keyword>
<dbReference type="Gene3D" id="3.30.240.20">
    <property type="entry name" value="bsu07140 like domains"/>
    <property type="match status" value="1"/>
</dbReference>
<evidence type="ECO:0000313" key="9">
    <source>
        <dbReference type="EMBL" id="MBS2551660.1"/>
    </source>
</evidence>
<name>A0ABS5L006_9ACTN</name>
<evidence type="ECO:0000256" key="4">
    <source>
        <dbReference type="ARBA" id="ARBA00022692"/>
    </source>
</evidence>
<evidence type="ECO:0000259" key="8">
    <source>
        <dbReference type="Pfam" id="PF04239"/>
    </source>
</evidence>
<organism evidence="9 10">
    <name type="scientific">Catenulispora pinistramenti</name>
    <dbReference type="NCBI Taxonomy" id="2705254"/>
    <lineage>
        <taxon>Bacteria</taxon>
        <taxon>Bacillati</taxon>
        <taxon>Actinomycetota</taxon>
        <taxon>Actinomycetes</taxon>
        <taxon>Catenulisporales</taxon>
        <taxon>Catenulisporaceae</taxon>
        <taxon>Catenulispora</taxon>
    </lineage>
</organism>
<evidence type="ECO:0000256" key="7">
    <source>
        <dbReference type="SAM" id="Phobius"/>
    </source>
</evidence>
<evidence type="ECO:0000256" key="6">
    <source>
        <dbReference type="ARBA" id="ARBA00023136"/>
    </source>
</evidence>
<keyword evidence="4 7" id="KW-0812">Transmembrane</keyword>
<dbReference type="Pfam" id="PF04239">
    <property type="entry name" value="DUF421"/>
    <property type="match status" value="1"/>
</dbReference>
<evidence type="ECO:0000256" key="5">
    <source>
        <dbReference type="ARBA" id="ARBA00022989"/>
    </source>
</evidence>
<dbReference type="Proteomes" id="UP000730482">
    <property type="component" value="Unassembled WGS sequence"/>
</dbReference>
<comment type="similarity">
    <text evidence="2">Belongs to the UPF0702 family.</text>
</comment>
<proteinExistence type="inferred from homology"/>
<dbReference type="RefSeq" id="WP_212016502.1">
    <property type="nucleotide sequence ID" value="NZ_JAAFYZ010000149.1"/>
</dbReference>
<keyword evidence="3" id="KW-1003">Cell membrane</keyword>
<comment type="subcellular location">
    <subcellularLocation>
        <location evidence="1">Cell membrane</location>
        <topology evidence="1">Multi-pass membrane protein</topology>
    </subcellularLocation>
</comment>
<comment type="caution">
    <text evidence="9">The sequence shown here is derived from an EMBL/GenBank/DDBJ whole genome shotgun (WGS) entry which is preliminary data.</text>
</comment>
<evidence type="ECO:0000256" key="1">
    <source>
        <dbReference type="ARBA" id="ARBA00004651"/>
    </source>
</evidence>
<evidence type="ECO:0000313" key="10">
    <source>
        <dbReference type="Proteomes" id="UP000730482"/>
    </source>
</evidence>
<keyword evidence="5 7" id="KW-1133">Transmembrane helix</keyword>
<dbReference type="PANTHER" id="PTHR34582:SF6">
    <property type="entry name" value="UPF0702 TRANSMEMBRANE PROTEIN YCAP"/>
    <property type="match status" value="1"/>
</dbReference>
<keyword evidence="6 7" id="KW-0472">Membrane</keyword>
<gene>
    <name evidence="9" type="ORF">KGQ19_32805</name>
</gene>
<protein>
    <submittedName>
        <fullName evidence="9">DUF421 domain-containing protein</fullName>
    </submittedName>
</protein>
<reference evidence="9 10" key="1">
    <citation type="submission" date="2020-02" db="EMBL/GenBank/DDBJ databases">
        <title>Acidophilic actinobacteria isolated from forest soil.</title>
        <authorList>
            <person name="Golinska P."/>
        </authorList>
    </citation>
    <scope>NUCLEOTIDE SEQUENCE [LARGE SCALE GENOMIC DNA]</scope>
    <source>
        <strain evidence="9 10">NL8</strain>
    </source>
</reference>
<evidence type="ECO:0000256" key="3">
    <source>
        <dbReference type="ARBA" id="ARBA00022475"/>
    </source>
</evidence>
<dbReference type="EMBL" id="JAAFYZ010000149">
    <property type="protein sequence ID" value="MBS2551660.1"/>
    <property type="molecule type" value="Genomic_DNA"/>
</dbReference>
<feature type="transmembrane region" description="Helical" evidence="7">
    <location>
        <begin position="16"/>
        <end position="34"/>
    </location>
</feature>
<evidence type="ECO:0000256" key="2">
    <source>
        <dbReference type="ARBA" id="ARBA00006448"/>
    </source>
</evidence>
<feature type="domain" description="YetF C-terminal" evidence="8">
    <location>
        <begin position="95"/>
        <end position="164"/>
    </location>
</feature>
<sequence length="197" mass="21610">MWHDMFVTGISYGEKTLRTILVYAAIVILLRLAGKRELAQLNTLDLSVVLLLSNVVQNAVIGNDNSLVGGVYGATVLIAVNALFVRLQAYLSQRAPRLERMLEGSPSVLIRDGKLQIKTLRRLALRPADVIASSRKQGAEHVRDVREMVIAPGGGMLIELKEEEEGADHKDVANIRADLARIQERLDMLLLGPGPGR</sequence>
<dbReference type="InterPro" id="IPR007353">
    <property type="entry name" value="DUF421"/>
</dbReference>
<dbReference type="PANTHER" id="PTHR34582">
    <property type="entry name" value="UPF0702 TRANSMEMBRANE PROTEIN YCAP"/>
    <property type="match status" value="1"/>
</dbReference>